<name>A0A8X6SCV1_TRICX</name>
<protein>
    <submittedName>
        <fullName evidence="1">Uncharacterized protein</fullName>
    </submittedName>
</protein>
<evidence type="ECO:0000313" key="2">
    <source>
        <dbReference type="Proteomes" id="UP000887159"/>
    </source>
</evidence>
<sequence>MTTVQIPVQNQLKKESYHSEKTEGRFVLGTFRSERMRVLNRSRQNDSLRVMLVLVHTDIAPPHTPLPVFRRIDERTIPYSWRAYYGQGHQCRKEGSFWVPSVPNECEYFTDHAKDDRLRVMLVLVHINITPPQRNICYLCLSRGHILHTCQKSKVCGKKKDVTQN</sequence>
<reference evidence="1" key="1">
    <citation type="submission" date="2020-08" db="EMBL/GenBank/DDBJ databases">
        <title>Multicomponent nature underlies the extraordinary mechanical properties of spider dragline silk.</title>
        <authorList>
            <person name="Kono N."/>
            <person name="Nakamura H."/>
            <person name="Mori M."/>
            <person name="Yoshida Y."/>
            <person name="Ohtoshi R."/>
            <person name="Malay A.D."/>
            <person name="Moran D.A.P."/>
            <person name="Tomita M."/>
            <person name="Numata K."/>
            <person name="Arakawa K."/>
        </authorList>
    </citation>
    <scope>NUCLEOTIDE SEQUENCE</scope>
</reference>
<accession>A0A8X6SCV1</accession>
<organism evidence="1 2">
    <name type="scientific">Trichonephila clavipes</name>
    <name type="common">Golden silk orbweaver</name>
    <name type="synonym">Nephila clavipes</name>
    <dbReference type="NCBI Taxonomy" id="2585209"/>
    <lineage>
        <taxon>Eukaryota</taxon>
        <taxon>Metazoa</taxon>
        <taxon>Ecdysozoa</taxon>
        <taxon>Arthropoda</taxon>
        <taxon>Chelicerata</taxon>
        <taxon>Arachnida</taxon>
        <taxon>Araneae</taxon>
        <taxon>Araneomorphae</taxon>
        <taxon>Entelegynae</taxon>
        <taxon>Araneoidea</taxon>
        <taxon>Nephilidae</taxon>
        <taxon>Trichonephila</taxon>
    </lineage>
</organism>
<proteinExistence type="predicted"/>
<gene>
    <name evidence="1" type="primary">NCL1_14491</name>
    <name evidence="1" type="ORF">TNCV_4662311</name>
</gene>
<dbReference type="EMBL" id="BMAU01021284">
    <property type="protein sequence ID" value="GFY09040.1"/>
    <property type="molecule type" value="Genomic_DNA"/>
</dbReference>
<dbReference type="Proteomes" id="UP000887159">
    <property type="component" value="Unassembled WGS sequence"/>
</dbReference>
<dbReference type="AlphaFoldDB" id="A0A8X6SCV1"/>
<evidence type="ECO:0000313" key="1">
    <source>
        <dbReference type="EMBL" id="GFY09040.1"/>
    </source>
</evidence>
<comment type="caution">
    <text evidence="1">The sequence shown here is derived from an EMBL/GenBank/DDBJ whole genome shotgun (WGS) entry which is preliminary data.</text>
</comment>
<keyword evidence="2" id="KW-1185">Reference proteome</keyword>